<evidence type="ECO:0000313" key="5">
    <source>
        <dbReference type="Proteomes" id="UP000823588"/>
    </source>
</evidence>
<comment type="similarity">
    <text evidence="2">Belongs to the CDP-alcohol phosphatidyltransferase class-I family.</text>
</comment>
<feature type="transmembrane region" description="Helical" evidence="3">
    <location>
        <begin position="101"/>
        <end position="121"/>
    </location>
</feature>
<keyword evidence="3" id="KW-0472">Membrane</keyword>
<dbReference type="GO" id="GO:0008654">
    <property type="term" value="P:phospholipid biosynthetic process"/>
    <property type="evidence" value="ECO:0007669"/>
    <property type="project" value="InterPro"/>
</dbReference>
<feature type="transmembrane region" description="Helical" evidence="3">
    <location>
        <begin position="158"/>
        <end position="176"/>
    </location>
</feature>
<evidence type="ECO:0000313" key="4">
    <source>
        <dbReference type="EMBL" id="MBP1923897.1"/>
    </source>
</evidence>
<sequence>MYLRFVGRLGLADAVTVANAAVGFLAVIAATLDVTLAARLILVAAIADGLDGVVARHRGSTPAGPYLDSLADVASFAVAPATLVAMVVFDARSFAVDPLLVGLGLGAAALFVSMAVARLGMYTAYDSDSRETVGVPTTLAATVLAAAVLAGYTDPVPLVAATALFAVLMGTTITYPDLHAQDAMVMGLVQAAVIVTPIVHRVTSVFPPWIGEGFAFALLFLASGYLLLGPRFYWGDGIGGPNGGIGGT</sequence>
<dbReference type="RefSeq" id="WP_209486991.1">
    <property type="nucleotide sequence ID" value="NZ_JAGGKQ010000034.1"/>
</dbReference>
<keyword evidence="3" id="KW-0812">Transmembrane</keyword>
<keyword evidence="1 2" id="KW-0808">Transferase</keyword>
<feature type="transmembrane region" description="Helical" evidence="3">
    <location>
        <begin position="133"/>
        <end position="152"/>
    </location>
</feature>
<name>A0A8T4GJM1_9EURY</name>
<dbReference type="EC" id="2.7.8.8" evidence="4"/>
<organism evidence="4 5">
    <name type="scientific">Halorubrum alkaliphilum</name>
    <dbReference type="NCBI Taxonomy" id="261290"/>
    <lineage>
        <taxon>Archaea</taxon>
        <taxon>Methanobacteriati</taxon>
        <taxon>Methanobacteriota</taxon>
        <taxon>Stenosarchaea group</taxon>
        <taxon>Halobacteria</taxon>
        <taxon>Halobacteriales</taxon>
        <taxon>Haloferacaceae</taxon>
        <taxon>Halorubrum</taxon>
    </lineage>
</organism>
<keyword evidence="5" id="KW-1185">Reference proteome</keyword>
<dbReference type="InterPro" id="IPR000462">
    <property type="entry name" value="CDP-OH_P_trans"/>
</dbReference>
<comment type="caution">
    <text evidence="4">The sequence shown here is derived from an EMBL/GenBank/DDBJ whole genome shotgun (WGS) entry which is preliminary data.</text>
</comment>
<dbReference type="EMBL" id="JAGGKQ010000034">
    <property type="protein sequence ID" value="MBP1923897.1"/>
    <property type="molecule type" value="Genomic_DNA"/>
</dbReference>
<dbReference type="Proteomes" id="UP000823588">
    <property type="component" value="Unassembled WGS sequence"/>
</dbReference>
<feature type="transmembrane region" description="Helical" evidence="3">
    <location>
        <begin position="66"/>
        <end position="89"/>
    </location>
</feature>
<gene>
    <name evidence="4" type="ORF">J2751_002943</name>
</gene>
<dbReference type="Pfam" id="PF01066">
    <property type="entry name" value="CDP-OH_P_transf"/>
    <property type="match status" value="1"/>
</dbReference>
<evidence type="ECO:0000256" key="1">
    <source>
        <dbReference type="ARBA" id="ARBA00022679"/>
    </source>
</evidence>
<keyword evidence="3" id="KW-1133">Transmembrane helix</keyword>
<dbReference type="GO" id="GO:0016020">
    <property type="term" value="C:membrane"/>
    <property type="evidence" value="ECO:0007669"/>
    <property type="project" value="InterPro"/>
</dbReference>
<evidence type="ECO:0000256" key="3">
    <source>
        <dbReference type="SAM" id="Phobius"/>
    </source>
</evidence>
<dbReference type="NCBIfam" id="NF038086">
    <property type="entry name" value="anchor_synt_A"/>
    <property type="match status" value="1"/>
</dbReference>
<reference evidence="4" key="1">
    <citation type="submission" date="2021-03" db="EMBL/GenBank/DDBJ databases">
        <title>Genomic Encyclopedia of Type Strains, Phase IV (KMG-IV): sequencing the most valuable type-strain genomes for metagenomic binning, comparative biology and taxonomic classification.</title>
        <authorList>
            <person name="Goeker M."/>
        </authorList>
    </citation>
    <scope>NUCLEOTIDE SEQUENCE</scope>
    <source>
        <strain evidence="4">DSM 23564</strain>
    </source>
</reference>
<dbReference type="InterPro" id="IPR048254">
    <property type="entry name" value="CDP_ALCOHOL_P_TRANSF_CS"/>
</dbReference>
<dbReference type="OrthoDB" id="221913at2157"/>
<dbReference type="InterPro" id="IPR043130">
    <property type="entry name" value="CDP-OH_PTrfase_TM_dom"/>
</dbReference>
<dbReference type="AlphaFoldDB" id="A0A8T4GJM1"/>
<proteinExistence type="inferred from homology"/>
<dbReference type="GO" id="GO:0003882">
    <property type="term" value="F:CDP-diacylglycerol-serine O-phosphatidyltransferase activity"/>
    <property type="evidence" value="ECO:0007669"/>
    <property type="project" value="UniProtKB-EC"/>
</dbReference>
<dbReference type="PROSITE" id="PS00379">
    <property type="entry name" value="CDP_ALCOHOL_P_TRANSF"/>
    <property type="match status" value="1"/>
</dbReference>
<feature type="transmembrane region" description="Helical" evidence="3">
    <location>
        <begin position="183"/>
        <end position="203"/>
    </location>
</feature>
<protein>
    <submittedName>
        <fullName evidence="4">CDP-diacylglycerol--serine O-phosphatidyltransferase</fullName>
        <ecNumber evidence="4">2.7.8.8</ecNumber>
    </submittedName>
</protein>
<evidence type="ECO:0000256" key="2">
    <source>
        <dbReference type="RuleBase" id="RU003750"/>
    </source>
</evidence>
<accession>A0A8T4GJM1</accession>
<feature type="transmembrane region" description="Helical" evidence="3">
    <location>
        <begin position="209"/>
        <end position="228"/>
    </location>
</feature>
<dbReference type="Gene3D" id="1.20.120.1760">
    <property type="match status" value="1"/>
</dbReference>